<dbReference type="Gene3D" id="2.40.10.10">
    <property type="entry name" value="Trypsin-like serine proteases"/>
    <property type="match status" value="1"/>
</dbReference>
<dbReference type="SUPFAM" id="SSF50494">
    <property type="entry name" value="Trypsin-like serine proteases"/>
    <property type="match status" value="1"/>
</dbReference>
<name>A0A2A4JGW1_HELVI</name>
<reference evidence="1" key="1">
    <citation type="submission" date="2017-09" db="EMBL/GenBank/DDBJ databases">
        <title>Contemporary evolution of a Lepidopteran species, Heliothis virescens, in response to modern agricultural practices.</title>
        <authorList>
            <person name="Fritz M.L."/>
            <person name="Deyonke A.M."/>
            <person name="Papanicolaou A."/>
            <person name="Micinski S."/>
            <person name="Westbrook J."/>
            <person name="Gould F."/>
        </authorList>
    </citation>
    <scope>NUCLEOTIDE SEQUENCE [LARGE SCALE GENOMIC DNA]</scope>
    <source>
        <strain evidence="1">HvINT-</strain>
        <tissue evidence="1">Whole body</tissue>
    </source>
</reference>
<proteinExistence type="predicted"/>
<evidence type="ECO:0000313" key="1">
    <source>
        <dbReference type="EMBL" id="PCG71016.1"/>
    </source>
</evidence>
<dbReference type="AlphaFoldDB" id="A0A2A4JGW1"/>
<comment type="caution">
    <text evidence="1">The sequence shown here is derived from an EMBL/GenBank/DDBJ whole genome shotgun (WGS) entry which is preliminary data.</text>
</comment>
<dbReference type="InterPro" id="IPR043504">
    <property type="entry name" value="Peptidase_S1_PA_chymotrypsin"/>
</dbReference>
<gene>
    <name evidence="1" type="ORF">B5V51_2358</name>
</gene>
<protein>
    <recommendedName>
        <fullName evidence="2">Peptidase S1 domain-containing protein</fullName>
    </recommendedName>
</protein>
<sequence length="181" mass="20706">MDHVYSQKFYRFPAFNLAIVRLTKPWTFNSMVNKIPFATQDSDFDGMCTATAVKASKSWSKVKYLYTEEVEMLTRSECEKLLCRSCRLFMCSLFDNRIRYSYSETEGGGLICFETGDPAEVDPDQGVLVAVTTIINIGLPNLHMKVGMFNKWVTDISCNVCANKFVMITGTIFVLIKYFRE</sequence>
<dbReference type="InterPro" id="IPR009003">
    <property type="entry name" value="Peptidase_S1_PA"/>
</dbReference>
<dbReference type="EMBL" id="NWSH01001511">
    <property type="protein sequence ID" value="PCG71016.1"/>
    <property type="molecule type" value="Genomic_DNA"/>
</dbReference>
<accession>A0A2A4JGW1</accession>
<evidence type="ECO:0008006" key="2">
    <source>
        <dbReference type="Google" id="ProtNLM"/>
    </source>
</evidence>
<organism evidence="1">
    <name type="scientific">Heliothis virescens</name>
    <name type="common">Tobacco budworm moth</name>
    <dbReference type="NCBI Taxonomy" id="7102"/>
    <lineage>
        <taxon>Eukaryota</taxon>
        <taxon>Metazoa</taxon>
        <taxon>Ecdysozoa</taxon>
        <taxon>Arthropoda</taxon>
        <taxon>Hexapoda</taxon>
        <taxon>Insecta</taxon>
        <taxon>Pterygota</taxon>
        <taxon>Neoptera</taxon>
        <taxon>Endopterygota</taxon>
        <taxon>Lepidoptera</taxon>
        <taxon>Glossata</taxon>
        <taxon>Ditrysia</taxon>
        <taxon>Noctuoidea</taxon>
        <taxon>Noctuidae</taxon>
        <taxon>Heliothinae</taxon>
        <taxon>Heliothis</taxon>
    </lineage>
</organism>